<gene>
    <name evidence="1" type="ORF">E2C01_001625</name>
</gene>
<dbReference type="AlphaFoldDB" id="A0A5B7CMZ0"/>
<evidence type="ECO:0000313" key="1">
    <source>
        <dbReference type="EMBL" id="MPC09023.1"/>
    </source>
</evidence>
<proteinExistence type="predicted"/>
<sequence length="86" mass="9512">MGTKYASSEVHILDSLMGASLVLLCLPRIHPRTVQGVYGSPSEQRRRGALAVKVGLTLLTYAFDKSPFLTALTHARRYHMKPPMMA</sequence>
<dbReference type="EMBL" id="VSRR010000052">
    <property type="protein sequence ID" value="MPC09023.1"/>
    <property type="molecule type" value="Genomic_DNA"/>
</dbReference>
<protein>
    <submittedName>
        <fullName evidence="1">Uncharacterized protein</fullName>
    </submittedName>
</protein>
<organism evidence="1 2">
    <name type="scientific">Portunus trituberculatus</name>
    <name type="common">Swimming crab</name>
    <name type="synonym">Neptunus trituberculatus</name>
    <dbReference type="NCBI Taxonomy" id="210409"/>
    <lineage>
        <taxon>Eukaryota</taxon>
        <taxon>Metazoa</taxon>
        <taxon>Ecdysozoa</taxon>
        <taxon>Arthropoda</taxon>
        <taxon>Crustacea</taxon>
        <taxon>Multicrustacea</taxon>
        <taxon>Malacostraca</taxon>
        <taxon>Eumalacostraca</taxon>
        <taxon>Eucarida</taxon>
        <taxon>Decapoda</taxon>
        <taxon>Pleocyemata</taxon>
        <taxon>Brachyura</taxon>
        <taxon>Eubrachyura</taxon>
        <taxon>Portunoidea</taxon>
        <taxon>Portunidae</taxon>
        <taxon>Portuninae</taxon>
        <taxon>Portunus</taxon>
    </lineage>
</organism>
<keyword evidence="2" id="KW-1185">Reference proteome</keyword>
<comment type="caution">
    <text evidence="1">The sequence shown here is derived from an EMBL/GenBank/DDBJ whole genome shotgun (WGS) entry which is preliminary data.</text>
</comment>
<name>A0A5B7CMZ0_PORTR</name>
<reference evidence="1 2" key="1">
    <citation type="submission" date="2019-05" db="EMBL/GenBank/DDBJ databases">
        <title>Another draft genome of Portunus trituberculatus and its Hox gene families provides insights of decapod evolution.</title>
        <authorList>
            <person name="Jeong J.-H."/>
            <person name="Song I."/>
            <person name="Kim S."/>
            <person name="Choi T."/>
            <person name="Kim D."/>
            <person name="Ryu S."/>
            <person name="Kim W."/>
        </authorList>
    </citation>
    <scope>NUCLEOTIDE SEQUENCE [LARGE SCALE GENOMIC DNA]</scope>
    <source>
        <tissue evidence="1">Muscle</tissue>
    </source>
</reference>
<accession>A0A5B7CMZ0</accession>
<dbReference type="Proteomes" id="UP000324222">
    <property type="component" value="Unassembled WGS sequence"/>
</dbReference>
<evidence type="ECO:0000313" key="2">
    <source>
        <dbReference type="Proteomes" id="UP000324222"/>
    </source>
</evidence>